<dbReference type="GO" id="GO:0004828">
    <property type="term" value="F:serine-tRNA ligase activity"/>
    <property type="evidence" value="ECO:0007669"/>
    <property type="project" value="UniProtKB-EC"/>
</dbReference>
<feature type="binding site" evidence="12">
    <location>
        <position position="285"/>
    </location>
    <ligand>
        <name>L-serine</name>
        <dbReference type="ChEBI" id="CHEBI:33384"/>
    </ligand>
</feature>
<protein>
    <recommendedName>
        <fullName evidence="12">Serine--tRNA ligase</fullName>
        <ecNumber evidence="12">6.1.1.11</ecNumber>
    </recommendedName>
    <alternativeName>
        <fullName evidence="12">Seryl-tRNA synthetase</fullName>
        <shortName evidence="12">SerRS</shortName>
    </alternativeName>
    <alternativeName>
        <fullName evidence="12">Seryl-tRNA(Ser/Sec) synthetase</fullName>
    </alternativeName>
</protein>
<keyword evidence="8 12" id="KW-0648">Protein biosynthesis</keyword>
<evidence type="ECO:0000256" key="9">
    <source>
        <dbReference type="ARBA" id="ARBA00023146"/>
    </source>
</evidence>
<comment type="catalytic activity">
    <reaction evidence="11 12">
        <text>tRNA(Ser) + L-serine + ATP = L-seryl-tRNA(Ser) + AMP + diphosphate + H(+)</text>
        <dbReference type="Rhea" id="RHEA:12292"/>
        <dbReference type="Rhea" id="RHEA-COMP:9669"/>
        <dbReference type="Rhea" id="RHEA-COMP:9703"/>
        <dbReference type="ChEBI" id="CHEBI:15378"/>
        <dbReference type="ChEBI" id="CHEBI:30616"/>
        <dbReference type="ChEBI" id="CHEBI:33019"/>
        <dbReference type="ChEBI" id="CHEBI:33384"/>
        <dbReference type="ChEBI" id="CHEBI:78442"/>
        <dbReference type="ChEBI" id="CHEBI:78533"/>
        <dbReference type="ChEBI" id="CHEBI:456215"/>
        <dbReference type="EC" id="6.1.1.11"/>
    </reaction>
</comment>
<dbReference type="InterPro" id="IPR002317">
    <property type="entry name" value="Ser-tRNA-ligase_type_1"/>
</dbReference>
<evidence type="ECO:0000256" key="1">
    <source>
        <dbReference type="ARBA" id="ARBA00004496"/>
    </source>
</evidence>
<name>A0ABT3BN76_9BACT</name>
<evidence type="ECO:0000313" key="16">
    <source>
        <dbReference type="Proteomes" id="UP001208245"/>
    </source>
</evidence>
<evidence type="ECO:0000256" key="8">
    <source>
        <dbReference type="ARBA" id="ARBA00022917"/>
    </source>
</evidence>
<comment type="caution">
    <text evidence="15">The sequence shown here is derived from an EMBL/GenBank/DDBJ whole genome shotgun (WGS) entry which is preliminary data.</text>
</comment>
<evidence type="ECO:0000313" key="15">
    <source>
        <dbReference type="EMBL" id="MCV3728688.1"/>
    </source>
</evidence>
<comment type="subunit">
    <text evidence="12">Homodimer. The tRNA molecule binds across the dimer.</text>
</comment>
<dbReference type="EMBL" id="JAOXHL010000003">
    <property type="protein sequence ID" value="MCV3728688.1"/>
    <property type="molecule type" value="Genomic_DNA"/>
</dbReference>
<dbReference type="CDD" id="cd00770">
    <property type="entry name" value="SerRS_core"/>
    <property type="match status" value="1"/>
</dbReference>
<dbReference type="HAMAP" id="MF_00176">
    <property type="entry name" value="Ser_tRNA_synth_type1"/>
    <property type="match status" value="1"/>
</dbReference>
<reference evidence="15 16" key="1">
    <citation type="journal article" date="2020" name="Int. J. Syst. Evol. Microbiol.">
        <title>Ureaplasma miroungigenitalium sp. nov. isolated from northern elephant seals (Mirounga angustirostris) and Ureaplasma zalophigenitalium sp. nov. isolated from California sea lions (Zalophus californianus).</title>
        <authorList>
            <person name="Volokhov D.V."/>
            <person name="Gulland F.M."/>
            <person name="Gao Y."/>
            <person name="Chizhikov V.E."/>
        </authorList>
    </citation>
    <scope>NUCLEOTIDE SEQUENCE [LARGE SCALE GENOMIC DNA]</scope>
    <source>
        <strain evidence="15 16">ES3182-GEN</strain>
    </source>
</reference>
<feature type="binding site" evidence="12">
    <location>
        <begin position="231"/>
        <end position="233"/>
    </location>
    <ligand>
        <name>L-serine</name>
        <dbReference type="ChEBI" id="CHEBI:33384"/>
    </ligand>
</feature>
<dbReference type="InterPro" id="IPR033729">
    <property type="entry name" value="SerRS_core"/>
</dbReference>
<keyword evidence="9 12" id="KW-0030">Aminoacyl-tRNA synthetase</keyword>
<dbReference type="EC" id="6.1.1.11" evidence="12"/>
<dbReference type="PANTHER" id="PTHR43697:SF1">
    <property type="entry name" value="SERINE--TRNA LIGASE"/>
    <property type="match status" value="1"/>
</dbReference>
<keyword evidence="4 12" id="KW-0963">Cytoplasm</keyword>
<dbReference type="Proteomes" id="UP001208245">
    <property type="component" value="Unassembled WGS sequence"/>
</dbReference>
<feature type="coiled-coil region" evidence="13">
    <location>
        <begin position="31"/>
        <end position="104"/>
    </location>
</feature>
<comment type="caution">
    <text evidence="12">Lacks conserved residue(s) required for the propagation of feature annotation.</text>
</comment>
<feature type="binding site" evidence="12">
    <location>
        <position position="385"/>
    </location>
    <ligand>
        <name>L-serine</name>
        <dbReference type="ChEBI" id="CHEBI:33384"/>
    </ligand>
</feature>
<dbReference type="SUPFAM" id="SSF55681">
    <property type="entry name" value="Class II aaRS and biotin synthetases"/>
    <property type="match status" value="1"/>
</dbReference>
<organism evidence="15 16">
    <name type="scientific">Ureaplasma miroungigenitalium</name>
    <dbReference type="NCBI Taxonomy" id="1042321"/>
    <lineage>
        <taxon>Bacteria</taxon>
        <taxon>Bacillati</taxon>
        <taxon>Mycoplasmatota</taxon>
        <taxon>Mycoplasmoidales</taxon>
        <taxon>Mycoplasmoidaceae</taxon>
        <taxon>Ureaplasma</taxon>
    </lineage>
</organism>
<evidence type="ECO:0000256" key="12">
    <source>
        <dbReference type="HAMAP-Rule" id="MF_00176"/>
    </source>
</evidence>
<dbReference type="PANTHER" id="PTHR43697">
    <property type="entry name" value="SERYL-TRNA SYNTHETASE"/>
    <property type="match status" value="1"/>
</dbReference>
<feature type="domain" description="Aminoacyl-transfer RNA synthetases class-II family profile" evidence="14">
    <location>
        <begin position="188"/>
        <end position="410"/>
    </location>
</feature>
<accession>A0ABT3BN76</accession>
<comment type="similarity">
    <text evidence="3 12">Belongs to the class-II aminoacyl-tRNA synthetase family. Type-1 seryl-tRNA synthetase subfamily.</text>
</comment>
<keyword evidence="5 12" id="KW-0436">Ligase</keyword>
<comment type="pathway">
    <text evidence="2 12">Aminoacyl-tRNA biosynthesis; selenocysteinyl-tRNA(Sec) biosynthesis; L-seryl-tRNA(Sec) from L-serine and tRNA(Sec): step 1/1.</text>
</comment>
<dbReference type="Gene3D" id="3.30.930.10">
    <property type="entry name" value="Bira Bifunctional Protein, Domain 2"/>
    <property type="match status" value="1"/>
</dbReference>
<dbReference type="PROSITE" id="PS50862">
    <property type="entry name" value="AA_TRNA_LIGASE_II"/>
    <property type="match status" value="1"/>
</dbReference>
<comment type="subcellular location">
    <subcellularLocation>
        <location evidence="1 12">Cytoplasm</location>
    </subcellularLocation>
</comment>
<comment type="catalytic activity">
    <reaction evidence="10 12">
        <text>tRNA(Sec) + L-serine + ATP = L-seryl-tRNA(Sec) + AMP + diphosphate + H(+)</text>
        <dbReference type="Rhea" id="RHEA:42580"/>
        <dbReference type="Rhea" id="RHEA-COMP:9742"/>
        <dbReference type="Rhea" id="RHEA-COMP:10128"/>
        <dbReference type="ChEBI" id="CHEBI:15378"/>
        <dbReference type="ChEBI" id="CHEBI:30616"/>
        <dbReference type="ChEBI" id="CHEBI:33019"/>
        <dbReference type="ChEBI" id="CHEBI:33384"/>
        <dbReference type="ChEBI" id="CHEBI:78442"/>
        <dbReference type="ChEBI" id="CHEBI:78533"/>
        <dbReference type="ChEBI" id="CHEBI:456215"/>
        <dbReference type="EC" id="6.1.1.11"/>
    </reaction>
</comment>
<evidence type="ECO:0000256" key="3">
    <source>
        <dbReference type="ARBA" id="ARBA00010728"/>
    </source>
</evidence>
<dbReference type="SUPFAM" id="SSF46589">
    <property type="entry name" value="tRNA-binding arm"/>
    <property type="match status" value="1"/>
</dbReference>
<dbReference type="PRINTS" id="PR00981">
    <property type="entry name" value="TRNASYNTHSER"/>
</dbReference>
<keyword evidence="6 12" id="KW-0547">Nucleotide-binding</keyword>
<comment type="domain">
    <text evidence="12">Consists of two distinct domains, a catalytic core and a N-terminal extension that is involved in tRNA binding.</text>
</comment>
<feature type="binding site" evidence="12">
    <location>
        <begin position="349"/>
        <end position="352"/>
    </location>
    <ligand>
        <name>ATP</name>
        <dbReference type="ChEBI" id="CHEBI:30616"/>
    </ligand>
</feature>
<evidence type="ECO:0000259" key="14">
    <source>
        <dbReference type="PROSITE" id="PS50862"/>
    </source>
</evidence>
<keyword evidence="13" id="KW-0175">Coiled coil</keyword>
<dbReference type="InterPro" id="IPR002314">
    <property type="entry name" value="aa-tRNA-synt_IIb"/>
</dbReference>
<evidence type="ECO:0000256" key="2">
    <source>
        <dbReference type="ARBA" id="ARBA00005045"/>
    </source>
</evidence>
<dbReference type="Gene3D" id="1.10.287.40">
    <property type="entry name" value="Serine-tRNA synthetase, tRNA binding domain"/>
    <property type="match status" value="1"/>
</dbReference>
<keyword evidence="7 12" id="KW-0067">ATP-binding</keyword>
<evidence type="ECO:0000256" key="13">
    <source>
        <dbReference type="SAM" id="Coils"/>
    </source>
</evidence>
<dbReference type="InterPro" id="IPR045864">
    <property type="entry name" value="aa-tRNA-synth_II/BPL/LPL"/>
</dbReference>
<feature type="binding site" evidence="12">
    <location>
        <begin position="262"/>
        <end position="264"/>
    </location>
    <ligand>
        <name>ATP</name>
        <dbReference type="ChEBI" id="CHEBI:30616"/>
    </ligand>
</feature>
<dbReference type="InterPro" id="IPR015866">
    <property type="entry name" value="Ser-tRNA-synth_1_N"/>
</dbReference>
<gene>
    <name evidence="12 15" type="primary">serS</name>
    <name evidence="15" type="ORF">OF376_02780</name>
</gene>
<dbReference type="PIRSF" id="PIRSF001529">
    <property type="entry name" value="Ser-tRNA-synth_IIa"/>
    <property type="match status" value="1"/>
</dbReference>
<evidence type="ECO:0000256" key="5">
    <source>
        <dbReference type="ARBA" id="ARBA00022598"/>
    </source>
</evidence>
<evidence type="ECO:0000256" key="10">
    <source>
        <dbReference type="ARBA" id="ARBA00047929"/>
    </source>
</evidence>
<dbReference type="NCBIfam" id="TIGR00414">
    <property type="entry name" value="serS"/>
    <property type="match status" value="1"/>
</dbReference>
<sequence>MLDINLIRTNNQYVKDKLQHRNFNVEIIDQILELDEQIRNLILRSEKLQAKKNQDSKLVGSLVKTDPIKHQALIKELSVCKEEIAALTDELNQLKTTFNDLMNTVPNLFDDSVPIGADENDNLEVKRWSTPRVFDFTPLAHWDLAVNNQLIDFNKATKITGSRFIIYTNKGAKLYRALQMFCLDHNIANGYTEIACPVIVNQQSLYATGQLPKFKEDLFALDNSDYYLSPTAEVQLTNLLRNEIVMQSELPYYFTGLTACFRSEAGSAGKDVRGVIRQHQFMKVETVKIVEPQNSMQELEDLVKNAESILEALKLPYRRLLLCSGDMGFSSAKTYDLEVWLPSYNAYKEISSCSNCLDFQARRAKIRYKAKVEDQANYVHTLNGSALAIDRLWAAVVENYQTADGEIEIPEALKPYYI</sequence>
<evidence type="ECO:0000256" key="6">
    <source>
        <dbReference type="ARBA" id="ARBA00022741"/>
    </source>
</evidence>
<evidence type="ECO:0000256" key="4">
    <source>
        <dbReference type="ARBA" id="ARBA00022490"/>
    </source>
</evidence>
<dbReference type="RefSeq" id="WP_263821999.1">
    <property type="nucleotide sequence ID" value="NZ_JAOXHL010000003.1"/>
</dbReference>
<dbReference type="InterPro" id="IPR042103">
    <property type="entry name" value="SerRS_1_N_sf"/>
</dbReference>
<dbReference type="Pfam" id="PF00587">
    <property type="entry name" value="tRNA-synt_2b"/>
    <property type="match status" value="1"/>
</dbReference>
<evidence type="ECO:0000256" key="11">
    <source>
        <dbReference type="ARBA" id="ARBA00048823"/>
    </source>
</evidence>
<proteinExistence type="inferred from homology"/>
<keyword evidence="16" id="KW-1185">Reference proteome</keyword>
<comment type="function">
    <text evidence="12">Catalyzes the attachment of serine to tRNA(Ser). Is also able to aminoacylate tRNA(Sec) with serine, to form the misacylated tRNA L-seryl-tRNA(Sec), which will be further converted into selenocysteinyl-tRNA(Sec).</text>
</comment>
<dbReference type="Pfam" id="PF02403">
    <property type="entry name" value="Seryl_tRNA_N"/>
    <property type="match status" value="1"/>
</dbReference>
<dbReference type="InterPro" id="IPR006195">
    <property type="entry name" value="aa-tRNA-synth_II"/>
</dbReference>
<dbReference type="InterPro" id="IPR010978">
    <property type="entry name" value="tRNA-bd_arm"/>
</dbReference>
<evidence type="ECO:0000256" key="7">
    <source>
        <dbReference type="ARBA" id="ARBA00022840"/>
    </source>
</evidence>